<proteinExistence type="predicted"/>
<dbReference type="EMBL" id="QKKZ01000003">
    <property type="protein sequence ID" value="KAB7513877.1"/>
    <property type="molecule type" value="Genomic_DNA"/>
</dbReference>
<evidence type="ECO:0000313" key="1">
    <source>
        <dbReference type="EMBL" id="KAB7513877.1"/>
    </source>
</evidence>
<accession>A0A5N5U5U7</accession>
<gene>
    <name evidence="1" type="ORF">DM867_08775</name>
    <name evidence="2" type="ORF">DMP03_10430</name>
</gene>
<accession>A0A5N5U722</accession>
<dbReference type="Proteomes" id="UP000326865">
    <property type="component" value="Unassembled WGS sequence"/>
</dbReference>
<evidence type="ECO:0000313" key="3">
    <source>
        <dbReference type="Proteomes" id="UP000326302"/>
    </source>
</evidence>
<evidence type="ECO:0000313" key="4">
    <source>
        <dbReference type="Proteomes" id="UP000326865"/>
    </source>
</evidence>
<dbReference type="EMBL" id="QJOW01000004">
    <property type="protein sequence ID" value="KAB7514279.1"/>
    <property type="molecule type" value="Genomic_DNA"/>
</dbReference>
<keyword evidence="4" id="KW-1185">Reference proteome</keyword>
<dbReference type="Proteomes" id="UP000326302">
    <property type="component" value="Unassembled WGS sequence"/>
</dbReference>
<dbReference type="OrthoDB" id="328141at2157"/>
<dbReference type="RefSeq" id="WP_152120609.1">
    <property type="nucleotide sequence ID" value="NZ_QJOW01000004.1"/>
</dbReference>
<reference evidence="3 4" key="1">
    <citation type="submission" date="2019-10" db="EMBL/GenBank/DDBJ databases">
        <title>Unraveling microbial dark matter from salterns through culturing: the case of the genus Halosegnis.</title>
        <authorList>
            <person name="Duran-Viseras A."/>
            <person name="Andrei A.-S."/>
            <person name="Vera-Gargallo B."/>
            <person name="Ghai R."/>
            <person name="Sanchez-Porro C."/>
            <person name="Ventosa A."/>
        </authorList>
    </citation>
    <scope>NUCLEOTIDE SEQUENCE [LARGE SCALE GENOMIC DNA]</scope>
    <source>
        <strain evidence="2 3">F17-44</strain>
        <strain evidence="1 4">F18-79</strain>
    </source>
</reference>
<protein>
    <submittedName>
        <fullName evidence="1">Uncharacterized protein</fullName>
    </submittedName>
</protein>
<dbReference type="AlphaFoldDB" id="A0A5N5U5U7"/>
<organism evidence="1 4">
    <name type="scientific">Halosegnis rubeus</name>
    <dbReference type="NCBI Taxonomy" id="2212850"/>
    <lineage>
        <taxon>Archaea</taxon>
        <taxon>Methanobacteriati</taxon>
        <taxon>Methanobacteriota</taxon>
        <taxon>Stenosarchaea group</taxon>
        <taxon>Halobacteria</taxon>
        <taxon>Halobacteriales</taxon>
        <taxon>Natronomonadaceae</taxon>
        <taxon>Halosegnis</taxon>
    </lineage>
</organism>
<name>A0A5N5U5U7_9EURY</name>
<comment type="caution">
    <text evidence="1">The sequence shown here is derived from an EMBL/GenBank/DDBJ whole genome shotgun (WGS) entry which is preliminary data.</text>
</comment>
<evidence type="ECO:0000313" key="2">
    <source>
        <dbReference type="EMBL" id="KAB7514279.1"/>
    </source>
</evidence>
<sequence>MAQLPHLVEDRGELKLNASINGTRRDLVLSDRGKSLLVDDLEYEKADLVPFTVVKALVLAGGASVPEGQDARDAAWGLSGADGGRDATAEDCYRTAEYLRAVEVSERAVETLREHVRETDLSTYLNADEITSNAERVGKLSDIARDL</sequence>